<dbReference type="RefSeq" id="WP_260794459.1">
    <property type="nucleotide sequence ID" value="NZ_CP093313.1"/>
</dbReference>
<dbReference type="SUPFAM" id="SSF48452">
    <property type="entry name" value="TPR-like"/>
    <property type="match status" value="1"/>
</dbReference>
<feature type="repeat" description="TPR" evidence="1">
    <location>
        <begin position="192"/>
        <end position="225"/>
    </location>
</feature>
<sequence>MLKAFSKYRLPIHPRRELVMLVSITGLIIVLFIGVTALSRLFYTQQDDLAARWSARGAADLAAARFSDAMNDYRASLRYAPDSSAIQLGMAEALIGLKRPSEASAYLVNLWQAQPENGVVNRELARIAAGENNSRGALRYYHNAIYAIWSGDAERQRRDTRWELVRYLLGIKAFAQAQSELIALAAEVGEDPGQQIELGHYFLKVQDNQRALAAFRLSLHADPHNQAALAGAGAAAFSMGDYSRAREFLQTAVKESPADRESQNLLDVAEQVDQLDPYRRQISDAERDRAVIGAFQTAGQRLKSCPAAARAPMVVGAPETLNDAWTKLEPQVTARDLRRNQDVVNRALSLAFRIERQAVSQCGSGSSADAALILISKLHEGS</sequence>
<protein>
    <submittedName>
        <fullName evidence="3">Tetratricopeptide repeat protein</fullName>
    </submittedName>
</protein>
<dbReference type="AlphaFoldDB" id="A0A9J7BQV8"/>
<dbReference type="PROSITE" id="PS50005">
    <property type="entry name" value="TPR"/>
    <property type="match status" value="2"/>
</dbReference>
<evidence type="ECO:0000256" key="1">
    <source>
        <dbReference type="PROSITE-ProRule" id="PRU00339"/>
    </source>
</evidence>
<proteinExistence type="predicted"/>
<reference evidence="3" key="1">
    <citation type="submission" date="2021-04" db="EMBL/GenBank/DDBJ databases">
        <title>Phylogenetic analysis of Acidobacteriaceae.</title>
        <authorList>
            <person name="Qiu L."/>
            <person name="Zhang Q."/>
        </authorList>
    </citation>
    <scope>NUCLEOTIDE SEQUENCE</scope>
    <source>
        <strain evidence="3">DSM 25168</strain>
    </source>
</reference>
<feature type="transmembrane region" description="Helical" evidence="2">
    <location>
        <begin position="21"/>
        <end position="43"/>
    </location>
</feature>
<dbReference type="InterPro" id="IPR011990">
    <property type="entry name" value="TPR-like_helical_dom_sf"/>
</dbReference>
<accession>A0A9J7BQV8</accession>
<name>A0A9J7BQV8_9BACT</name>
<evidence type="ECO:0000313" key="4">
    <source>
        <dbReference type="Proteomes" id="UP001059380"/>
    </source>
</evidence>
<dbReference type="InterPro" id="IPR019734">
    <property type="entry name" value="TPR_rpt"/>
</dbReference>
<keyword evidence="2" id="KW-1133">Transmembrane helix</keyword>
<dbReference type="KEGG" id="orp:MOP44_03195"/>
<dbReference type="SMART" id="SM00028">
    <property type="entry name" value="TPR"/>
    <property type="match status" value="3"/>
</dbReference>
<keyword evidence="2" id="KW-0812">Transmembrane</keyword>
<gene>
    <name evidence="3" type="ORF">MOP44_03195</name>
</gene>
<dbReference type="Gene3D" id="1.25.40.10">
    <property type="entry name" value="Tetratricopeptide repeat domain"/>
    <property type="match status" value="2"/>
</dbReference>
<dbReference type="Pfam" id="PF14559">
    <property type="entry name" value="TPR_19"/>
    <property type="match status" value="2"/>
</dbReference>
<keyword evidence="2" id="KW-0472">Membrane</keyword>
<keyword evidence="1" id="KW-0802">TPR repeat</keyword>
<feature type="repeat" description="TPR" evidence="1">
    <location>
        <begin position="226"/>
        <end position="259"/>
    </location>
</feature>
<keyword evidence="4" id="KW-1185">Reference proteome</keyword>
<organism evidence="3 4">
    <name type="scientific">Occallatibacter riparius</name>
    <dbReference type="NCBI Taxonomy" id="1002689"/>
    <lineage>
        <taxon>Bacteria</taxon>
        <taxon>Pseudomonadati</taxon>
        <taxon>Acidobacteriota</taxon>
        <taxon>Terriglobia</taxon>
        <taxon>Terriglobales</taxon>
        <taxon>Acidobacteriaceae</taxon>
        <taxon>Occallatibacter</taxon>
    </lineage>
</organism>
<evidence type="ECO:0000313" key="3">
    <source>
        <dbReference type="EMBL" id="UWZ84953.1"/>
    </source>
</evidence>
<dbReference type="EMBL" id="CP093313">
    <property type="protein sequence ID" value="UWZ84953.1"/>
    <property type="molecule type" value="Genomic_DNA"/>
</dbReference>
<evidence type="ECO:0000256" key="2">
    <source>
        <dbReference type="SAM" id="Phobius"/>
    </source>
</evidence>
<dbReference type="Proteomes" id="UP001059380">
    <property type="component" value="Chromosome"/>
</dbReference>